<feature type="domain" description="Thymidylate kinase-like" evidence="5">
    <location>
        <begin position="9"/>
        <end position="184"/>
    </location>
</feature>
<evidence type="ECO:0000259" key="5">
    <source>
        <dbReference type="Pfam" id="PF02223"/>
    </source>
</evidence>
<dbReference type="GO" id="GO:0006235">
    <property type="term" value="P:dTTP biosynthetic process"/>
    <property type="evidence" value="ECO:0007669"/>
    <property type="project" value="TreeGrafter"/>
</dbReference>
<reference evidence="6 7" key="1">
    <citation type="submission" date="2014-02" db="EMBL/GenBank/DDBJ databases">
        <title>Draft genome sequence of Lysinibacillus massiliensis CCUG 49529.</title>
        <authorList>
            <person name="Zhang F."/>
            <person name="Wang G."/>
            <person name="Zhang L."/>
        </authorList>
    </citation>
    <scope>NUCLEOTIDE SEQUENCE [LARGE SCALE GENOMIC DNA]</scope>
    <source>
        <strain evidence="6 7">CCUG 49529</strain>
    </source>
</reference>
<evidence type="ECO:0000313" key="7">
    <source>
        <dbReference type="Proteomes" id="UP000030595"/>
    </source>
</evidence>
<dbReference type="SUPFAM" id="SSF52540">
    <property type="entry name" value="P-loop containing nucleoside triphosphate hydrolases"/>
    <property type="match status" value="1"/>
</dbReference>
<keyword evidence="7" id="KW-1185">Reference proteome</keyword>
<dbReference type="GO" id="GO:0005524">
    <property type="term" value="F:ATP binding"/>
    <property type="evidence" value="ECO:0007669"/>
    <property type="project" value="UniProtKB-KW"/>
</dbReference>
<evidence type="ECO:0000313" key="6">
    <source>
        <dbReference type="EMBL" id="KGR91738.1"/>
    </source>
</evidence>
<sequence length="189" mass="21870">MGKLIVLTGLDGSGTSTVAEHLHMADSGSTKLKSPPFPFSTNRHELDEKLYSVSPASHYLYYLASNVYLSELINDTMSKKDGNVYCVRYFIDTVVSHRAKGVDVAYEYETNLYSIRKPDYIFYLDVEEEERQKRLNLRGRGFLDNQLDDKELLNRFLKEFNSLEGEFIRISTTNRNIDEIVQEIQSYIK</sequence>
<keyword evidence="3" id="KW-0547">Nucleotide-binding</keyword>
<evidence type="ECO:0000256" key="3">
    <source>
        <dbReference type="ARBA" id="ARBA00022741"/>
    </source>
</evidence>
<name>A0A0A3J993_9BACL</name>
<comment type="caution">
    <text evidence="6">The sequence shown here is derived from an EMBL/GenBank/DDBJ whole genome shotgun (WGS) entry which is preliminary data.</text>
</comment>
<evidence type="ECO:0000256" key="2">
    <source>
        <dbReference type="ARBA" id="ARBA00017144"/>
    </source>
</evidence>
<evidence type="ECO:0000256" key="4">
    <source>
        <dbReference type="ARBA" id="ARBA00022840"/>
    </source>
</evidence>
<dbReference type="PANTHER" id="PTHR10344:SF4">
    <property type="entry name" value="UMP-CMP KINASE 2, MITOCHONDRIAL"/>
    <property type="match status" value="1"/>
</dbReference>
<proteinExistence type="inferred from homology"/>
<keyword evidence="4" id="KW-0067">ATP-binding</keyword>
<dbReference type="Gene3D" id="3.40.50.300">
    <property type="entry name" value="P-loop containing nucleotide triphosphate hydrolases"/>
    <property type="match status" value="1"/>
</dbReference>
<dbReference type="GO" id="GO:0004550">
    <property type="term" value="F:nucleoside diphosphate kinase activity"/>
    <property type="evidence" value="ECO:0007669"/>
    <property type="project" value="TreeGrafter"/>
</dbReference>
<dbReference type="GO" id="GO:0006233">
    <property type="term" value="P:dTDP biosynthetic process"/>
    <property type="evidence" value="ECO:0007669"/>
    <property type="project" value="TreeGrafter"/>
</dbReference>
<dbReference type="GO" id="GO:0005737">
    <property type="term" value="C:cytoplasm"/>
    <property type="evidence" value="ECO:0007669"/>
    <property type="project" value="TreeGrafter"/>
</dbReference>
<evidence type="ECO:0000256" key="1">
    <source>
        <dbReference type="ARBA" id="ARBA00009776"/>
    </source>
</evidence>
<protein>
    <recommendedName>
        <fullName evidence="2">Thymidylate kinase</fullName>
    </recommendedName>
</protein>
<organism evidence="6 7">
    <name type="scientific">Ureibacillus massiliensis 4400831 = CIP 108448 = CCUG 49529</name>
    <dbReference type="NCBI Taxonomy" id="1211035"/>
    <lineage>
        <taxon>Bacteria</taxon>
        <taxon>Bacillati</taxon>
        <taxon>Bacillota</taxon>
        <taxon>Bacilli</taxon>
        <taxon>Bacillales</taxon>
        <taxon>Caryophanaceae</taxon>
        <taxon>Ureibacillus</taxon>
    </lineage>
</organism>
<dbReference type="PANTHER" id="PTHR10344">
    <property type="entry name" value="THYMIDYLATE KINASE"/>
    <property type="match status" value="1"/>
</dbReference>
<dbReference type="Proteomes" id="UP000030595">
    <property type="component" value="Unassembled WGS sequence"/>
</dbReference>
<dbReference type="EMBL" id="JPVQ01000004">
    <property type="protein sequence ID" value="KGR91738.1"/>
    <property type="molecule type" value="Genomic_DNA"/>
</dbReference>
<gene>
    <name evidence="6" type="ORF">CD30_03945</name>
</gene>
<dbReference type="GO" id="GO:0006227">
    <property type="term" value="P:dUDP biosynthetic process"/>
    <property type="evidence" value="ECO:0007669"/>
    <property type="project" value="TreeGrafter"/>
</dbReference>
<accession>A0A0A3J993</accession>
<dbReference type="AlphaFoldDB" id="A0A0A3J993"/>
<dbReference type="RefSeq" id="WP_036172661.1">
    <property type="nucleotide sequence ID" value="NZ_AVCZ01000004.1"/>
</dbReference>
<dbReference type="GO" id="GO:0004798">
    <property type="term" value="F:dTMP kinase activity"/>
    <property type="evidence" value="ECO:0007669"/>
    <property type="project" value="TreeGrafter"/>
</dbReference>
<dbReference type="InterPro" id="IPR039430">
    <property type="entry name" value="Thymidylate_kin-like_dom"/>
</dbReference>
<dbReference type="Pfam" id="PF02223">
    <property type="entry name" value="Thymidylate_kin"/>
    <property type="match status" value="1"/>
</dbReference>
<dbReference type="InterPro" id="IPR027417">
    <property type="entry name" value="P-loop_NTPase"/>
</dbReference>
<comment type="similarity">
    <text evidence="1">Belongs to the thymidylate kinase family.</text>
</comment>
<dbReference type="OrthoDB" id="9774907at2"/>